<feature type="domain" description="OmpR/PhoB-type" evidence="9">
    <location>
        <begin position="124"/>
        <end position="224"/>
    </location>
</feature>
<organism evidence="10 11">
    <name type="scientific">Aureibaculum marinum</name>
    <dbReference type="NCBI Taxonomy" id="2487930"/>
    <lineage>
        <taxon>Bacteria</taxon>
        <taxon>Pseudomonadati</taxon>
        <taxon>Bacteroidota</taxon>
        <taxon>Flavobacteriia</taxon>
        <taxon>Flavobacteriales</taxon>
        <taxon>Flavobacteriaceae</taxon>
        <taxon>Aureibaculum</taxon>
    </lineage>
</organism>
<dbReference type="OrthoDB" id="9790442at2"/>
<dbReference type="InterPro" id="IPR036388">
    <property type="entry name" value="WH-like_DNA-bd_sf"/>
</dbReference>
<dbReference type="InterPro" id="IPR001867">
    <property type="entry name" value="OmpR/PhoB-type_DNA-bd"/>
</dbReference>
<dbReference type="Gene3D" id="6.10.250.690">
    <property type="match status" value="1"/>
</dbReference>
<keyword evidence="3" id="KW-0805">Transcription regulation</keyword>
<dbReference type="EMBL" id="RPFJ01000016">
    <property type="protein sequence ID" value="RPD94615.1"/>
    <property type="molecule type" value="Genomic_DNA"/>
</dbReference>
<dbReference type="InterPro" id="IPR011006">
    <property type="entry name" value="CheY-like_superfamily"/>
</dbReference>
<dbReference type="Pfam" id="PF00486">
    <property type="entry name" value="Trans_reg_C"/>
    <property type="match status" value="1"/>
</dbReference>
<evidence type="ECO:0000313" key="10">
    <source>
        <dbReference type="EMBL" id="RPD94615.1"/>
    </source>
</evidence>
<evidence type="ECO:0000259" key="8">
    <source>
        <dbReference type="PROSITE" id="PS50110"/>
    </source>
</evidence>
<keyword evidence="4 7" id="KW-0238">DNA-binding</keyword>
<dbReference type="GO" id="GO:0032993">
    <property type="term" value="C:protein-DNA complex"/>
    <property type="evidence" value="ECO:0007669"/>
    <property type="project" value="TreeGrafter"/>
</dbReference>
<feature type="DNA-binding region" description="OmpR/PhoB-type" evidence="7">
    <location>
        <begin position="124"/>
        <end position="224"/>
    </location>
</feature>
<keyword evidence="2" id="KW-0902">Two-component regulatory system</keyword>
<evidence type="ECO:0000256" key="7">
    <source>
        <dbReference type="PROSITE-ProRule" id="PRU01091"/>
    </source>
</evidence>
<evidence type="ECO:0000256" key="6">
    <source>
        <dbReference type="PROSITE-ProRule" id="PRU00169"/>
    </source>
</evidence>
<dbReference type="SMART" id="SM00862">
    <property type="entry name" value="Trans_reg_C"/>
    <property type="match status" value="1"/>
</dbReference>
<evidence type="ECO:0000256" key="3">
    <source>
        <dbReference type="ARBA" id="ARBA00023015"/>
    </source>
</evidence>
<dbReference type="SMART" id="SM00448">
    <property type="entry name" value="REC"/>
    <property type="match status" value="1"/>
</dbReference>
<dbReference type="Gene3D" id="3.40.50.2300">
    <property type="match status" value="1"/>
</dbReference>
<evidence type="ECO:0000259" key="9">
    <source>
        <dbReference type="PROSITE" id="PS51755"/>
    </source>
</evidence>
<dbReference type="PROSITE" id="PS51755">
    <property type="entry name" value="OMPR_PHOB"/>
    <property type="match status" value="1"/>
</dbReference>
<evidence type="ECO:0000256" key="2">
    <source>
        <dbReference type="ARBA" id="ARBA00023012"/>
    </source>
</evidence>
<protein>
    <submittedName>
        <fullName evidence="10">DNA-binding response regulator</fullName>
    </submittedName>
</protein>
<evidence type="ECO:0000256" key="5">
    <source>
        <dbReference type="ARBA" id="ARBA00023163"/>
    </source>
</evidence>
<dbReference type="Pfam" id="PF00072">
    <property type="entry name" value="Response_reg"/>
    <property type="match status" value="1"/>
</dbReference>
<proteinExistence type="predicted"/>
<evidence type="ECO:0000256" key="1">
    <source>
        <dbReference type="ARBA" id="ARBA00022553"/>
    </source>
</evidence>
<evidence type="ECO:0000313" key="11">
    <source>
        <dbReference type="Proteomes" id="UP000270856"/>
    </source>
</evidence>
<dbReference type="Gene3D" id="1.10.10.10">
    <property type="entry name" value="Winged helix-like DNA-binding domain superfamily/Winged helix DNA-binding domain"/>
    <property type="match status" value="1"/>
</dbReference>
<dbReference type="AlphaFoldDB" id="A0A3N4NGP5"/>
<feature type="modified residue" description="4-aspartylphosphate" evidence="6">
    <location>
        <position position="51"/>
    </location>
</feature>
<dbReference type="GO" id="GO:0000156">
    <property type="term" value="F:phosphorelay response regulator activity"/>
    <property type="evidence" value="ECO:0007669"/>
    <property type="project" value="TreeGrafter"/>
</dbReference>
<keyword evidence="11" id="KW-1185">Reference proteome</keyword>
<accession>A0A3N4NGP5</accession>
<gene>
    <name evidence="10" type="ORF">EGM88_11950</name>
</gene>
<dbReference type="GO" id="GO:0006355">
    <property type="term" value="P:regulation of DNA-templated transcription"/>
    <property type="evidence" value="ECO:0007669"/>
    <property type="project" value="InterPro"/>
</dbReference>
<evidence type="ECO:0000256" key="4">
    <source>
        <dbReference type="ARBA" id="ARBA00023125"/>
    </source>
</evidence>
<dbReference type="CDD" id="cd00383">
    <property type="entry name" value="trans_reg_C"/>
    <property type="match status" value="1"/>
</dbReference>
<keyword evidence="5" id="KW-0804">Transcription</keyword>
<dbReference type="InterPro" id="IPR039420">
    <property type="entry name" value="WalR-like"/>
</dbReference>
<dbReference type="SUPFAM" id="SSF52172">
    <property type="entry name" value="CheY-like"/>
    <property type="match status" value="1"/>
</dbReference>
<dbReference type="PANTHER" id="PTHR48111:SF22">
    <property type="entry name" value="REGULATOR OF RPOS"/>
    <property type="match status" value="1"/>
</dbReference>
<dbReference type="RefSeq" id="WP_123898521.1">
    <property type="nucleotide sequence ID" value="NZ_RPFJ01000016.1"/>
</dbReference>
<keyword evidence="1 6" id="KW-0597">Phosphoprotein</keyword>
<dbReference type="PANTHER" id="PTHR48111">
    <property type="entry name" value="REGULATOR OF RPOS"/>
    <property type="match status" value="1"/>
</dbReference>
<dbReference type="GO" id="GO:0005829">
    <property type="term" value="C:cytosol"/>
    <property type="evidence" value="ECO:0007669"/>
    <property type="project" value="TreeGrafter"/>
</dbReference>
<name>A0A3N4NGP5_9FLAO</name>
<dbReference type="GO" id="GO:0000976">
    <property type="term" value="F:transcription cis-regulatory region binding"/>
    <property type="evidence" value="ECO:0007669"/>
    <property type="project" value="TreeGrafter"/>
</dbReference>
<dbReference type="Proteomes" id="UP000270856">
    <property type="component" value="Unassembled WGS sequence"/>
</dbReference>
<sequence length="227" mass="25965">MKILIVEDEIELLDSMASYLKNEDFICEKASSFFDAEDKIISFKYDIIILDITLPDGSGIDLLKLVKEQSAKTGVLIVSAKNSLDDKLKGLDLGADDYITKPFHLAELNSRINSLIRRRNFDGDEFIVFNEIRVDPSSKEVTVHGKPIELTKKEYNLLLYFITNKNKVLTKESIAEHLWGDDIEMADSYDFIYTHMGNLRKKINKLGGNNYLQTMYGLGYKFTDTLK</sequence>
<feature type="domain" description="Response regulatory" evidence="8">
    <location>
        <begin position="2"/>
        <end position="116"/>
    </location>
</feature>
<comment type="caution">
    <text evidence="10">The sequence shown here is derived from an EMBL/GenBank/DDBJ whole genome shotgun (WGS) entry which is preliminary data.</text>
</comment>
<dbReference type="InterPro" id="IPR001789">
    <property type="entry name" value="Sig_transdc_resp-reg_receiver"/>
</dbReference>
<dbReference type="PROSITE" id="PS50110">
    <property type="entry name" value="RESPONSE_REGULATORY"/>
    <property type="match status" value="1"/>
</dbReference>
<reference evidence="10 11" key="1">
    <citation type="submission" date="2018-11" db="EMBL/GenBank/DDBJ databases">
        <title>Aureibaculum marinum gen. nov., sp. nov., a member of the family Flavobacteriaceae isolated from the Bohai Sea.</title>
        <authorList>
            <person name="Ji X."/>
        </authorList>
    </citation>
    <scope>NUCLEOTIDE SEQUENCE [LARGE SCALE GENOMIC DNA]</scope>
    <source>
        <strain evidence="10 11">BH-SD17</strain>
    </source>
</reference>